<dbReference type="AlphaFoldDB" id="X1IES8"/>
<feature type="non-terminal residue" evidence="1">
    <location>
        <position position="264"/>
    </location>
</feature>
<feature type="non-terminal residue" evidence="1">
    <location>
        <position position="1"/>
    </location>
</feature>
<comment type="caution">
    <text evidence="1">The sequence shown here is derived from an EMBL/GenBank/DDBJ whole genome shotgun (WGS) entry which is preliminary data.</text>
</comment>
<gene>
    <name evidence="1" type="ORF">S03H2_48854</name>
</gene>
<organism evidence="1">
    <name type="scientific">marine sediment metagenome</name>
    <dbReference type="NCBI Taxonomy" id="412755"/>
    <lineage>
        <taxon>unclassified sequences</taxon>
        <taxon>metagenomes</taxon>
        <taxon>ecological metagenomes</taxon>
    </lineage>
</organism>
<dbReference type="EMBL" id="BARU01030835">
    <property type="protein sequence ID" value="GAH67785.1"/>
    <property type="molecule type" value="Genomic_DNA"/>
</dbReference>
<reference evidence="1" key="1">
    <citation type="journal article" date="2014" name="Front. Microbiol.">
        <title>High frequency of phylogenetically diverse reductive dehalogenase-homologous genes in deep subseafloor sedimentary metagenomes.</title>
        <authorList>
            <person name="Kawai M."/>
            <person name="Futagami T."/>
            <person name="Toyoda A."/>
            <person name="Takaki Y."/>
            <person name="Nishi S."/>
            <person name="Hori S."/>
            <person name="Arai W."/>
            <person name="Tsubouchi T."/>
            <person name="Morono Y."/>
            <person name="Uchiyama I."/>
            <person name="Ito T."/>
            <person name="Fujiyama A."/>
            <person name="Inagaki F."/>
            <person name="Takami H."/>
        </authorList>
    </citation>
    <scope>NUCLEOTIDE SEQUENCE</scope>
    <source>
        <strain evidence="1">Expedition CK06-06</strain>
    </source>
</reference>
<evidence type="ECO:0000313" key="1">
    <source>
        <dbReference type="EMBL" id="GAH67785.1"/>
    </source>
</evidence>
<proteinExistence type="predicted"/>
<protein>
    <submittedName>
        <fullName evidence="1">Uncharacterized protein</fullName>
    </submittedName>
</protein>
<accession>X1IES8</accession>
<sequence length="264" mass="29166">GPHTDKELSARGWEFMYGNFAGLRFPNWPERSAQPACLGGEVSSWSAAEEFELGRQQFPNATYSINMFWSKHWPSRAKGMEMVAGLLPDVRQRMSGEDLPSSVVWSRRIHTVNISKAANARLKERTWDLSGLTGGTMVFNGLPLRLPRGRGKSAVVVSRPGERSRYPVMVEGIPAKGKYNSLVFFHAAAKAGRRPVHAGDATMYPRDSADPLGCYEIVYENGQKDLAVIRYGENVGAWDQGLPAMFYHARSIVAGALPDGRPLV</sequence>
<name>X1IES8_9ZZZZ</name>